<dbReference type="OrthoDB" id="3693807at2759"/>
<evidence type="ECO:0000256" key="1">
    <source>
        <dbReference type="SAM" id="MobiDB-lite"/>
    </source>
</evidence>
<feature type="region of interest" description="Disordered" evidence="1">
    <location>
        <begin position="172"/>
        <end position="239"/>
    </location>
</feature>
<protein>
    <submittedName>
        <fullName evidence="2">Uncharacterized protein</fullName>
    </submittedName>
</protein>
<dbReference type="EMBL" id="CP089274">
    <property type="protein sequence ID" value="USP74256.1"/>
    <property type="molecule type" value="Genomic_DNA"/>
</dbReference>
<dbReference type="Proteomes" id="UP001056012">
    <property type="component" value="Chromosome 1"/>
</dbReference>
<feature type="region of interest" description="Disordered" evidence="1">
    <location>
        <begin position="1"/>
        <end position="136"/>
    </location>
</feature>
<feature type="compositionally biased region" description="Basic residues" evidence="1">
    <location>
        <begin position="201"/>
        <end position="225"/>
    </location>
</feature>
<feature type="compositionally biased region" description="Polar residues" evidence="1">
    <location>
        <begin position="9"/>
        <end position="21"/>
    </location>
</feature>
<reference evidence="2" key="1">
    <citation type="submission" date="2021-12" db="EMBL/GenBank/DDBJ databases">
        <title>Curvularia clavata genome.</title>
        <authorList>
            <person name="Cao Y."/>
        </authorList>
    </citation>
    <scope>NUCLEOTIDE SEQUENCE</scope>
    <source>
        <strain evidence="2">Yc1106</strain>
    </source>
</reference>
<dbReference type="VEuPathDB" id="FungiDB:yc1106_01530"/>
<dbReference type="AlphaFoldDB" id="A0A9Q9DQE5"/>
<feature type="compositionally biased region" description="Basic and acidic residues" evidence="1">
    <location>
        <begin position="120"/>
        <end position="130"/>
    </location>
</feature>
<keyword evidence="3" id="KW-1185">Reference proteome</keyword>
<organism evidence="2 3">
    <name type="scientific">Curvularia clavata</name>
    <dbReference type="NCBI Taxonomy" id="95742"/>
    <lineage>
        <taxon>Eukaryota</taxon>
        <taxon>Fungi</taxon>
        <taxon>Dikarya</taxon>
        <taxon>Ascomycota</taxon>
        <taxon>Pezizomycotina</taxon>
        <taxon>Dothideomycetes</taxon>
        <taxon>Pleosporomycetidae</taxon>
        <taxon>Pleosporales</taxon>
        <taxon>Pleosporineae</taxon>
        <taxon>Pleosporaceae</taxon>
        <taxon>Curvularia</taxon>
    </lineage>
</organism>
<feature type="compositionally biased region" description="Low complexity" evidence="1">
    <location>
        <begin position="39"/>
        <end position="49"/>
    </location>
</feature>
<evidence type="ECO:0000313" key="3">
    <source>
        <dbReference type="Proteomes" id="UP001056012"/>
    </source>
</evidence>
<feature type="compositionally biased region" description="Basic and acidic residues" evidence="1">
    <location>
        <begin position="226"/>
        <end position="239"/>
    </location>
</feature>
<gene>
    <name evidence="2" type="ORF">yc1106_01530</name>
</gene>
<accession>A0A9Q9DQE5</accession>
<name>A0A9Q9DQE5_CURCL</name>
<feature type="compositionally biased region" description="Low complexity" evidence="1">
    <location>
        <begin position="65"/>
        <end position="79"/>
    </location>
</feature>
<proteinExistence type="predicted"/>
<evidence type="ECO:0000313" key="2">
    <source>
        <dbReference type="EMBL" id="USP74256.1"/>
    </source>
</evidence>
<sequence length="239" mass="26921">MATRMPAIPSNQPLSSSQFSEAISIVSPSEYLAAPPQPRAANPPQQSRPTSTSKSAHPCADDHQSQSYSQSGSPTSTQPIRINPYQPRRRINRLAPLGFEPPKGYVEPLKGEPLPGRIHHRDDQVKDYHPKGTSGWEPFQERRLALSEAEIGKIDKSWAANGGGVIIDFGMKKTRERKPMQLDTIVEEEWEDEKRDEKEDRKKHKRRDGKDRKRNGKRDGKRKKKEEKGNGEKRAGAGT</sequence>